<comment type="similarity">
    <text evidence="1">Belongs to the acyl carrier protein (ACP) family.</text>
</comment>
<dbReference type="Proteomes" id="UP000887574">
    <property type="component" value="Unplaced"/>
</dbReference>
<dbReference type="InterPro" id="IPR003231">
    <property type="entry name" value="ACP"/>
</dbReference>
<keyword evidence="4" id="KW-0276">Fatty acid metabolism</keyword>
<accession>A0A915DSW8</accession>
<proteinExistence type="inferred from homology"/>
<keyword evidence="4" id="KW-0443">Lipid metabolism</keyword>
<dbReference type="SUPFAM" id="SSF47336">
    <property type="entry name" value="ACP-like"/>
    <property type="match status" value="1"/>
</dbReference>
<dbReference type="GO" id="GO:0005739">
    <property type="term" value="C:mitochondrion"/>
    <property type="evidence" value="ECO:0007669"/>
    <property type="project" value="TreeGrafter"/>
</dbReference>
<keyword evidence="6" id="KW-1185">Reference proteome</keyword>
<evidence type="ECO:0000256" key="4">
    <source>
        <dbReference type="RuleBase" id="RU000722"/>
    </source>
</evidence>
<evidence type="ECO:0000313" key="6">
    <source>
        <dbReference type="Proteomes" id="UP000887574"/>
    </source>
</evidence>
<dbReference type="PROSITE" id="PS50075">
    <property type="entry name" value="CARRIER"/>
    <property type="match status" value="1"/>
</dbReference>
<feature type="domain" description="Carrier" evidence="5">
    <location>
        <begin position="77"/>
        <end position="155"/>
    </location>
</feature>
<dbReference type="InterPro" id="IPR009081">
    <property type="entry name" value="PP-bd_ACP"/>
</dbReference>
<dbReference type="WBParaSite" id="jg23307">
    <property type="protein sequence ID" value="jg23307"/>
    <property type="gene ID" value="jg23307"/>
</dbReference>
<dbReference type="PANTHER" id="PTHR20863:SF27">
    <property type="entry name" value="ACYL CARRIER PROTEIN"/>
    <property type="match status" value="1"/>
</dbReference>
<dbReference type="Pfam" id="PF00550">
    <property type="entry name" value="PP-binding"/>
    <property type="match status" value="1"/>
</dbReference>
<organism evidence="6 7">
    <name type="scientific">Ditylenchus dipsaci</name>
    <dbReference type="NCBI Taxonomy" id="166011"/>
    <lineage>
        <taxon>Eukaryota</taxon>
        <taxon>Metazoa</taxon>
        <taxon>Ecdysozoa</taxon>
        <taxon>Nematoda</taxon>
        <taxon>Chromadorea</taxon>
        <taxon>Rhabditida</taxon>
        <taxon>Tylenchina</taxon>
        <taxon>Tylenchomorpha</taxon>
        <taxon>Sphaerularioidea</taxon>
        <taxon>Anguinidae</taxon>
        <taxon>Anguininae</taxon>
        <taxon>Ditylenchus</taxon>
    </lineage>
</organism>
<evidence type="ECO:0000256" key="1">
    <source>
        <dbReference type="ARBA" id="ARBA00010930"/>
    </source>
</evidence>
<reference evidence="7" key="1">
    <citation type="submission" date="2022-11" db="UniProtKB">
        <authorList>
            <consortium name="WormBaseParasite"/>
        </authorList>
    </citation>
    <scope>IDENTIFICATION</scope>
</reference>
<evidence type="ECO:0000256" key="2">
    <source>
        <dbReference type="ARBA" id="ARBA00022450"/>
    </source>
</evidence>
<evidence type="ECO:0000259" key="5">
    <source>
        <dbReference type="PROSITE" id="PS50075"/>
    </source>
</evidence>
<keyword evidence="4" id="KW-0275">Fatty acid biosynthesis</keyword>
<dbReference type="Gene3D" id="1.10.1200.10">
    <property type="entry name" value="ACP-like"/>
    <property type="match status" value="1"/>
</dbReference>
<name>A0A915DSW8_9BILA</name>
<sequence>MFRRLGKSALEFGTSMQRFKKIEGAKLIGSIAPRTSGADKTGSFLHCSVKHFSNSTQCFAKVEGRDIISPPKPLTVKETEDRVLKAIKNWDRFPQDRLEKLELDARFSEDLSLDSLDHVEVVMSLEEEFGFEIPDTKTDNFKTPRDIVKFICEEEGVFK</sequence>
<dbReference type="PANTHER" id="PTHR20863">
    <property type="entry name" value="ACYL CARRIER PROTEIN"/>
    <property type="match status" value="1"/>
</dbReference>
<evidence type="ECO:0000256" key="3">
    <source>
        <dbReference type="ARBA" id="ARBA00022553"/>
    </source>
</evidence>
<dbReference type="AlphaFoldDB" id="A0A915DSW8"/>
<dbReference type="GO" id="GO:0000036">
    <property type="term" value="F:acyl carrier activity"/>
    <property type="evidence" value="ECO:0007669"/>
    <property type="project" value="TreeGrafter"/>
</dbReference>
<keyword evidence="3" id="KW-0597">Phosphoprotein</keyword>
<keyword evidence="4" id="KW-0444">Lipid biosynthesis</keyword>
<protein>
    <recommendedName>
        <fullName evidence="4">Acyl carrier protein</fullName>
    </recommendedName>
</protein>
<keyword evidence="2 4" id="KW-0596">Phosphopantetheine</keyword>
<evidence type="ECO:0000313" key="7">
    <source>
        <dbReference type="WBParaSite" id="jg23307"/>
    </source>
</evidence>
<dbReference type="HAMAP" id="MF_01217">
    <property type="entry name" value="Acyl_carrier"/>
    <property type="match status" value="1"/>
</dbReference>
<dbReference type="InterPro" id="IPR036736">
    <property type="entry name" value="ACP-like_sf"/>
</dbReference>
<comment type="function">
    <text evidence="4">Carrier of the growing fatty acid chain in fatty acid biosynthesis.</text>
</comment>
<dbReference type="GO" id="GO:0000035">
    <property type="term" value="F:acyl binding"/>
    <property type="evidence" value="ECO:0007669"/>
    <property type="project" value="TreeGrafter"/>
</dbReference>